<accession>A0A6L5YE74</accession>
<dbReference type="GO" id="GO:0046872">
    <property type="term" value="F:metal ion binding"/>
    <property type="evidence" value="ECO:0007669"/>
    <property type="project" value="UniProtKB-KW"/>
</dbReference>
<protein>
    <submittedName>
        <fullName evidence="5">Hydroxymethylglutaryl-CoA lyase</fullName>
    </submittedName>
</protein>
<evidence type="ECO:0000256" key="1">
    <source>
        <dbReference type="ARBA" id="ARBA00009405"/>
    </source>
</evidence>
<reference evidence="5 6" key="1">
    <citation type="submission" date="2019-08" db="EMBL/GenBank/DDBJ databases">
        <title>In-depth cultivation of the pig gut microbiome towards novel bacterial diversity and tailored functional studies.</title>
        <authorList>
            <person name="Wylensek D."/>
            <person name="Hitch T.C.A."/>
            <person name="Clavel T."/>
        </authorList>
    </citation>
    <scope>NUCLEOTIDE SEQUENCE [LARGE SCALE GENOMIC DNA]</scope>
    <source>
        <strain evidence="5 6">SM-530-WT-4B</strain>
    </source>
</reference>
<dbReference type="Proteomes" id="UP000473699">
    <property type="component" value="Unassembled WGS sequence"/>
</dbReference>
<dbReference type="SUPFAM" id="SSF51569">
    <property type="entry name" value="Aldolase"/>
    <property type="match status" value="1"/>
</dbReference>
<dbReference type="AlphaFoldDB" id="A0A6L5YE74"/>
<feature type="domain" description="Pyruvate carboxyltransferase" evidence="4">
    <location>
        <begin position="7"/>
        <end position="275"/>
    </location>
</feature>
<proteinExistence type="inferred from homology"/>
<organism evidence="5 6">
    <name type="scientific">Pyramidobacter porci</name>
    <dbReference type="NCBI Taxonomy" id="2605789"/>
    <lineage>
        <taxon>Bacteria</taxon>
        <taxon>Thermotogati</taxon>
        <taxon>Synergistota</taxon>
        <taxon>Synergistia</taxon>
        <taxon>Synergistales</taxon>
        <taxon>Dethiosulfovibrionaceae</taxon>
        <taxon>Pyramidobacter</taxon>
    </lineage>
</organism>
<dbReference type="Gene3D" id="3.20.20.70">
    <property type="entry name" value="Aldolase class I"/>
    <property type="match status" value="1"/>
</dbReference>
<evidence type="ECO:0000256" key="2">
    <source>
        <dbReference type="ARBA" id="ARBA00022723"/>
    </source>
</evidence>
<dbReference type="NCBIfam" id="NF004283">
    <property type="entry name" value="PRK05692.1"/>
    <property type="match status" value="1"/>
</dbReference>
<evidence type="ECO:0000259" key="4">
    <source>
        <dbReference type="PROSITE" id="PS50991"/>
    </source>
</evidence>
<dbReference type="PROSITE" id="PS50991">
    <property type="entry name" value="PYR_CT"/>
    <property type="match status" value="1"/>
</dbReference>
<dbReference type="InterPro" id="IPR013785">
    <property type="entry name" value="Aldolase_TIM"/>
</dbReference>
<dbReference type="EMBL" id="VUNH01000007">
    <property type="protein sequence ID" value="MST55882.1"/>
    <property type="molecule type" value="Genomic_DNA"/>
</dbReference>
<dbReference type="GO" id="GO:0004419">
    <property type="term" value="F:hydroxymethylglutaryl-CoA lyase activity"/>
    <property type="evidence" value="ECO:0007669"/>
    <property type="project" value="TreeGrafter"/>
</dbReference>
<dbReference type="InterPro" id="IPR000891">
    <property type="entry name" value="PYR_CT"/>
</dbReference>
<comment type="caution">
    <text evidence="5">The sequence shown here is derived from an EMBL/GenBank/DDBJ whole genome shotgun (WGS) entry which is preliminary data.</text>
</comment>
<dbReference type="Pfam" id="PF00682">
    <property type="entry name" value="HMGL-like"/>
    <property type="match status" value="1"/>
</dbReference>
<dbReference type="GO" id="GO:0046951">
    <property type="term" value="P:ketone body biosynthetic process"/>
    <property type="evidence" value="ECO:0007669"/>
    <property type="project" value="TreeGrafter"/>
</dbReference>
<gene>
    <name evidence="5" type="ORF">FYJ74_07540</name>
</gene>
<keyword evidence="3 5" id="KW-0456">Lyase</keyword>
<name>A0A6L5YE74_9BACT</name>
<sequence>MSLPKKVLISEVAPRDGWQNHPVPIPTETKIKYIKKMVDCGARKMEITSFVNPKYVPQMGDAREVFRGVRSYLEERGVTAFALTLNQKGVENAREAGFTHVEFVLSASEEHNLRNSRRTIQESLDAFKELAANAEGLHIILAMPCVFGSPFGDEVPVDRVKWLIDEAQSVGVAEFGIADTAGISTPENTRRLVKAIREYTDLNKVSLHMHDTYGMGLANCYVAMEEGIAMMDSSLAGMGGCPFVPGAKGNIATEDLVYMLDKMGIETGYDLNKLNQTAAEMAAEIQATVVSAQGAACKHE</sequence>
<keyword evidence="2" id="KW-0479">Metal-binding</keyword>
<comment type="similarity">
    <text evidence="1">Belongs to the HMG-CoA lyase family.</text>
</comment>
<dbReference type="GO" id="GO:0006552">
    <property type="term" value="P:L-leucine catabolic process"/>
    <property type="evidence" value="ECO:0007669"/>
    <property type="project" value="TreeGrafter"/>
</dbReference>
<evidence type="ECO:0000313" key="5">
    <source>
        <dbReference type="EMBL" id="MST55882.1"/>
    </source>
</evidence>
<dbReference type="CDD" id="cd07938">
    <property type="entry name" value="DRE_TIM_HMGL"/>
    <property type="match status" value="1"/>
</dbReference>
<evidence type="ECO:0000256" key="3">
    <source>
        <dbReference type="ARBA" id="ARBA00023239"/>
    </source>
</evidence>
<dbReference type="PANTHER" id="PTHR42738:SF7">
    <property type="entry name" value="HYDROXYMETHYLGLUTARYL-COA LYASE"/>
    <property type="match status" value="1"/>
</dbReference>
<keyword evidence="6" id="KW-1185">Reference proteome</keyword>
<dbReference type="PANTHER" id="PTHR42738">
    <property type="entry name" value="HYDROXYMETHYLGLUTARYL-COA LYASE"/>
    <property type="match status" value="1"/>
</dbReference>
<dbReference type="InterPro" id="IPR043594">
    <property type="entry name" value="HMGL"/>
</dbReference>
<dbReference type="RefSeq" id="WP_154528970.1">
    <property type="nucleotide sequence ID" value="NZ_JAXDZJ010000031.1"/>
</dbReference>
<evidence type="ECO:0000313" key="6">
    <source>
        <dbReference type="Proteomes" id="UP000473699"/>
    </source>
</evidence>